<accession>A0ABD0RW99</accession>
<keyword evidence="4" id="KW-1133">Transmembrane helix</keyword>
<gene>
    <name evidence="7" type="ORF">M9458_000847</name>
</gene>
<dbReference type="GO" id="GO:0016020">
    <property type="term" value="C:membrane"/>
    <property type="evidence" value="ECO:0007669"/>
    <property type="project" value="UniProtKB-SubCell"/>
</dbReference>
<proteinExistence type="predicted"/>
<evidence type="ECO:0000256" key="2">
    <source>
        <dbReference type="ARBA" id="ARBA00022692"/>
    </source>
</evidence>
<evidence type="ECO:0000256" key="1">
    <source>
        <dbReference type="ARBA" id="ARBA00004141"/>
    </source>
</evidence>
<dbReference type="PANTHER" id="PTHR46730">
    <property type="entry name" value="POLYCYSTIN-1"/>
    <property type="match status" value="1"/>
</dbReference>
<evidence type="ECO:0000256" key="4">
    <source>
        <dbReference type="ARBA" id="ARBA00022989"/>
    </source>
</evidence>
<keyword evidence="8" id="KW-1185">Reference proteome</keyword>
<evidence type="ECO:0000259" key="6">
    <source>
        <dbReference type="Pfam" id="PF08016"/>
    </source>
</evidence>
<reference evidence="7 8" key="1">
    <citation type="submission" date="2024-05" db="EMBL/GenBank/DDBJ databases">
        <title>Genome sequencing and assembly of Indian major carp, Cirrhinus mrigala (Hamilton, 1822).</title>
        <authorList>
            <person name="Mohindra V."/>
            <person name="Chowdhury L.M."/>
            <person name="Lal K."/>
            <person name="Jena J.K."/>
        </authorList>
    </citation>
    <scope>NUCLEOTIDE SEQUENCE [LARGE SCALE GENOMIC DNA]</scope>
    <source>
        <strain evidence="7">CM1030</strain>
        <tissue evidence="7">Blood</tissue>
    </source>
</reference>
<comment type="caution">
    <text evidence="7">The sequence shown here is derived from an EMBL/GenBank/DDBJ whole genome shotgun (WGS) entry which is preliminary data.</text>
</comment>
<feature type="non-terminal residue" evidence="7">
    <location>
        <position position="1"/>
    </location>
</feature>
<dbReference type="Proteomes" id="UP001529510">
    <property type="component" value="Unassembled WGS sequence"/>
</dbReference>
<protein>
    <recommendedName>
        <fullName evidence="6">Polycystin cation channel PKD1/PKD2 domain-containing protein</fullName>
    </recommendedName>
</protein>
<name>A0ABD0RW99_CIRMR</name>
<evidence type="ECO:0000256" key="3">
    <source>
        <dbReference type="ARBA" id="ARBA00022737"/>
    </source>
</evidence>
<dbReference type="Pfam" id="PF08016">
    <property type="entry name" value="PKD_channel"/>
    <property type="match status" value="1"/>
</dbReference>
<dbReference type="EMBL" id="JAMKFB020000001">
    <property type="protein sequence ID" value="KAL0202829.1"/>
    <property type="molecule type" value="Genomic_DNA"/>
</dbReference>
<evidence type="ECO:0000313" key="7">
    <source>
        <dbReference type="EMBL" id="KAL0202829.1"/>
    </source>
</evidence>
<dbReference type="PANTHER" id="PTHR46730:SF3">
    <property type="entry name" value="POLYCYSTIN-1"/>
    <property type="match status" value="1"/>
</dbReference>
<keyword evidence="5" id="KW-0472">Membrane</keyword>
<evidence type="ECO:0000313" key="8">
    <source>
        <dbReference type="Proteomes" id="UP001529510"/>
    </source>
</evidence>
<evidence type="ECO:0000256" key="5">
    <source>
        <dbReference type="ARBA" id="ARBA00023136"/>
    </source>
</evidence>
<keyword evidence="2" id="KW-0812">Transmembrane</keyword>
<feature type="domain" description="Polycystin cation channel PKD1/PKD2" evidence="6">
    <location>
        <begin position="1"/>
        <end position="96"/>
    </location>
</feature>
<comment type="subcellular location">
    <subcellularLocation>
        <location evidence="1">Membrane</location>
        <topology evidence="1">Multi-pass membrane protein</topology>
    </subcellularLocation>
</comment>
<dbReference type="InterPro" id="IPR013122">
    <property type="entry name" value="PKD1_2_channel"/>
</dbReference>
<sequence>IILLVFVIHFAVREGAVVWKQGRGYFLRLWNVASVCSLLLAICIASLHLSRTVLAAHQWGSFLQQQDAFTDFFPLAQQNQVLTQLSATLLFLLVLK</sequence>
<organism evidence="7 8">
    <name type="scientific">Cirrhinus mrigala</name>
    <name type="common">Mrigala</name>
    <dbReference type="NCBI Taxonomy" id="683832"/>
    <lineage>
        <taxon>Eukaryota</taxon>
        <taxon>Metazoa</taxon>
        <taxon>Chordata</taxon>
        <taxon>Craniata</taxon>
        <taxon>Vertebrata</taxon>
        <taxon>Euteleostomi</taxon>
        <taxon>Actinopterygii</taxon>
        <taxon>Neopterygii</taxon>
        <taxon>Teleostei</taxon>
        <taxon>Ostariophysi</taxon>
        <taxon>Cypriniformes</taxon>
        <taxon>Cyprinidae</taxon>
        <taxon>Labeoninae</taxon>
        <taxon>Labeonini</taxon>
        <taxon>Cirrhinus</taxon>
    </lineage>
</organism>
<feature type="non-terminal residue" evidence="7">
    <location>
        <position position="96"/>
    </location>
</feature>
<dbReference type="AlphaFoldDB" id="A0ABD0RW99"/>
<keyword evidence="3" id="KW-0677">Repeat</keyword>